<reference evidence="4 5" key="1">
    <citation type="journal article" date="2017" name="Int. J. Syst. Evol. Microbiol.">
        <title>Pseudokineococcus basanitobsidens sp. nov., isolated from volcanic rock.</title>
        <authorList>
            <person name="Lee D.W."/>
            <person name="Park M.Y."/>
            <person name="Kim J.J."/>
            <person name="Kim B.S."/>
        </authorList>
    </citation>
    <scope>NUCLEOTIDE SEQUENCE [LARGE SCALE GENOMIC DNA]</scope>
    <source>
        <strain evidence="4 5">DSM 103726</strain>
    </source>
</reference>
<evidence type="ECO:0000313" key="4">
    <source>
        <dbReference type="EMBL" id="MEJ5944531.1"/>
    </source>
</evidence>
<dbReference type="EMBL" id="JBBIAA010000003">
    <property type="protein sequence ID" value="MEJ5944531.1"/>
    <property type="molecule type" value="Genomic_DNA"/>
</dbReference>
<evidence type="ECO:0000313" key="5">
    <source>
        <dbReference type="Proteomes" id="UP001387100"/>
    </source>
</evidence>
<name>A0ABU8RHH3_9ACTN</name>
<accession>A0ABU8RHH3</accession>
<dbReference type="InterPro" id="IPR006439">
    <property type="entry name" value="HAD-SF_hydro_IA"/>
</dbReference>
<dbReference type="InterPro" id="IPR036412">
    <property type="entry name" value="HAD-like_sf"/>
</dbReference>
<protein>
    <submittedName>
        <fullName evidence="4">HAD family hydrolase</fullName>
        <ecNumber evidence="4">3.1.3.-</ecNumber>
    </submittedName>
</protein>
<comment type="cofactor">
    <cofactor evidence="1">
        <name>Mg(2+)</name>
        <dbReference type="ChEBI" id="CHEBI:18420"/>
    </cofactor>
</comment>
<organism evidence="4 5">
    <name type="scientific">Pseudokineococcus basanitobsidens</name>
    <dbReference type="NCBI Taxonomy" id="1926649"/>
    <lineage>
        <taxon>Bacteria</taxon>
        <taxon>Bacillati</taxon>
        <taxon>Actinomycetota</taxon>
        <taxon>Actinomycetes</taxon>
        <taxon>Kineosporiales</taxon>
        <taxon>Kineosporiaceae</taxon>
        <taxon>Pseudokineococcus</taxon>
    </lineage>
</organism>
<proteinExistence type="predicted"/>
<dbReference type="InterPro" id="IPR051400">
    <property type="entry name" value="HAD-like_hydrolase"/>
</dbReference>
<dbReference type="GO" id="GO:0016787">
    <property type="term" value="F:hydrolase activity"/>
    <property type="evidence" value="ECO:0007669"/>
    <property type="project" value="UniProtKB-KW"/>
</dbReference>
<dbReference type="SUPFAM" id="SSF56784">
    <property type="entry name" value="HAD-like"/>
    <property type="match status" value="1"/>
</dbReference>
<dbReference type="EC" id="3.1.3.-" evidence="4"/>
<dbReference type="NCBIfam" id="TIGR01509">
    <property type="entry name" value="HAD-SF-IA-v3"/>
    <property type="match status" value="1"/>
</dbReference>
<keyword evidence="5" id="KW-1185">Reference proteome</keyword>
<dbReference type="SFLD" id="SFLDG01129">
    <property type="entry name" value="C1.5:_HAD__Beta-PGM__Phosphata"/>
    <property type="match status" value="1"/>
</dbReference>
<dbReference type="PANTHER" id="PTHR46470:SF4">
    <property type="entry name" value="5-AMINO-6-(5-PHOSPHO-D-RIBITYLAMINO)URACIL PHOSPHATASE YIGB"/>
    <property type="match status" value="1"/>
</dbReference>
<evidence type="ECO:0000256" key="3">
    <source>
        <dbReference type="ARBA" id="ARBA00022842"/>
    </source>
</evidence>
<sequence length="233" mass="25803">MPPPSVVLFDLDGTLVDHDTALREGLIGWLTSQRLATGEECLEQLVQVWDDVAERHFPAFRARDISFQEQRRRRLRDFLPQVGIDAGRLSEESLDRTFEDCLHHYEAAWRPFDDAAPCLEALAHLRLAVLSNGDQAQQEDKLRRTHLAHHVEVVMTSSSLGASKPDPQAFALACRRLGVDPATVVYVGDRLDVDARPATAAGLRGVWLDRQGTACAEYRPTIASLADLAGTLG</sequence>
<dbReference type="RefSeq" id="WP_339573917.1">
    <property type="nucleotide sequence ID" value="NZ_JBBIAA010000003.1"/>
</dbReference>
<dbReference type="PRINTS" id="PR00413">
    <property type="entry name" value="HADHALOGNASE"/>
</dbReference>
<dbReference type="SFLD" id="SFLDS00003">
    <property type="entry name" value="Haloacid_Dehalogenase"/>
    <property type="match status" value="1"/>
</dbReference>
<dbReference type="Pfam" id="PF00702">
    <property type="entry name" value="Hydrolase"/>
    <property type="match status" value="1"/>
</dbReference>
<dbReference type="Gene3D" id="1.20.120.1600">
    <property type="match status" value="1"/>
</dbReference>
<dbReference type="NCBIfam" id="TIGR01549">
    <property type="entry name" value="HAD-SF-IA-v1"/>
    <property type="match status" value="1"/>
</dbReference>
<keyword evidence="3" id="KW-0460">Magnesium</keyword>
<comment type="caution">
    <text evidence="4">The sequence shown here is derived from an EMBL/GenBank/DDBJ whole genome shotgun (WGS) entry which is preliminary data.</text>
</comment>
<gene>
    <name evidence="4" type="ORF">WDZ17_04385</name>
</gene>
<evidence type="ECO:0000256" key="1">
    <source>
        <dbReference type="ARBA" id="ARBA00001946"/>
    </source>
</evidence>
<dbReference type="Gene3D" id="3.40.50.1000">
    <property type="entry name" value="HAD superfamily/HAD-like"/>
    <property type="match status" value="1"/>
</dbReference>
<evidence type="ECO:0000256" key="2">
    <source>
        <dbReference type="ARBA" id="ARBA00022801"/>
    </source>
</evidence>
<dbReference type="PANTHER" id="PTHR46470">
    <property type="entry name" value="N-ACYLNEURAMINATE-9-PHOSPHATASE"/>
    <property type="match status" value="1"/>
</dbReference>
<dbReference type="InterPro" id="IPR023214">
    <property type="entry name" value="HAD_sf"/>
</dbReference>
<dbReference type="Proteomes" id="UP001387100">
    <property type="component" value="Unassembled WGS sequence"/>
</dbReference>
<keyword evidence="2 4" id="KW-0378">Hydrolase</keyword>